<evidence type="ECO:0000313" key="2">
    <source>
        <dbReference type="EMBL" id="CAC5400548.1"/>
    </source>
</evidence>
<dbReference type="Proteomes" id="UP000507470">
    <property type="component" value="Unassembled WGS sequence"/>
</dbReference>
<accession>A0A6J8CVK2</accession>
<dbReference type="EMBL" id="CACVKT020006208">
    <property type="protein sequence ID" value="CAC5400548.1"/>
    <property type="molecule type" value="Genomic_DNA"/>
</dbReference>
<feature type="region of interest" description="Disordered" evidence="1">
    <location>
        <begin position="54"/>
        <end position="107"/>
    </location>
</feature>
<sequence>MTEIIRLLMETSSGHQSLKETGTIIDHATEFENSYVDVSYIEENLPGSLPMLTDISADKDARPQKKSERKLTDVDRHSSRQRCKTFKESQKKSHIEEKLPGSSPMLTDIAADKDARPLKKVRKKGHQSLKETGTIIDHATEFENSYVDVSYIEENLPGSLPMLTDISADKDARPQKKSERKTDIAADKDARPLKKVRKKGHQSLKETGTIIDHTTEFENCSVDVSHIEEKLPGSSPMLTDIAADKDARPLKKVRKKGHQSLKETGTIIDHATEFENCSVDVSHILETLPGSSPMQTDIAADRDARPLKKVRKEGHQSLKETGTIIDHATEFENCSVDVSHILETLPGSSPMQTDIAADRDARPLKKVRKKGHQSLKETGTIIDHATEFKNCSVDVSHIEENLPGSSPMETDIAADKDTRPLRKVRKKGHQSLKETGSSPMLTDVAADRDARPLKKVRKKGHQSLKETGTIIDHATEFKNCSVDVSHIEENLPGSSPMETDIAADKDARPLRKVRKKGMTIKTKHRKYLPLATRQPSISGTGS</sequence>
<feature type="compositionally biased region" description="Basic and acidic residues" evidence="1">
    <location>
        <begin position="56"/>
        <end position="78"/>
    </location>
</feature>
<feature type="compositionally biased region" description="Basic and acidic residues" evidence="1">
    <location>
        <begin position="167"/>
        <end position="188"/>
    </location>
</feature>
<keyword evidence="3" id="KW-1185">Reference proteome</keyword>
<protein>
    <submittedName>
        <fullName evidence="2">Uncharacterized protein</fullName>
    </submittedName>
</protein>
<proteinExistence type="predicted"/>
<feature type="region of interest" description="Disordered" evidence="1">
    <location>
        <begin position="164"/>
        <end position="188"/>
    </location>
</feature>
<organism evidence="2 3">
    <name type="scientific">Mytilus coruscus</name>
    <name type="common">Sea mussel</name>
    <dbReference type="NCBI Taxonomy" id="42192"/>
    <lineage>
        <taxon>Eukaryota</taxon>
        <taxon>Metazoa</taxon>
        <taxon>Spiralia</taxon>
        <taxon>Lophotrochozoa</taxon>
        <taxon>Mollusca</taxon>
        <taxon>Bivalvia</taxon>
        <taxon>Autobranchia</taxon>
        <taxon>Pteriomorphia</taxon>
        <taxon>Mytilida</taxon>
        <taxon>Mytiloidea</taxon>
        <taxon>Mytilidae</taxon>
        <taxon>Mytilinae</taxon>
        <taxon>Mytilus</taxon>
    </lineage>
</organism>
<evidence type="ECO:0000256" key="1">
    <source>
        <dbReference type="SAM" id="MobiDB-lite"/>
    </source>
</evidence>
<name>A0A6J8CVK2_MYTCO</name>
<feature type="compositionally biased region" description="Basic residues" evidence="1">
    <location>
        <begin position="421"/>
        <end position="430"/>
    </location>
</feature>
<dbReference type="AlphaFoldDB" id="A0A6J8CVK2"/>
<reference evidence="2 3" key="1">
    <citation type="submission" date="2020-06" db="EMBL/GenBank/DDBJ databases">
        <authorList>
            <person name="Li R."/>
            <person name="Bekaert M."/>
        </authorList>
    </citation>
    <scope>NUCLEOTIDE SEQUENCE [LARGE SCALE GENOMIC DNA]</scope>
    <source>
        <strain evidence="3">wild</strain>
    </source>
</reference>
<gene>
    <name evidence="2" type="ORF">MCOR_34719</name>
</gene>
<feature type="region of interest" description="Disordered" evidence="1">
    <location>
        <begin position="418"/>
        <end position="437"/>
    </location>
</feature>
<feature type="compositionally biased region" description="Basic and acidic residues" evidence="1">
    <location>
        <begin position="85"/>
        <end position="99"/>
    </location>
</feature>
<evidence type="ECO:0000313" key="3">
    <source>
        <dbReference type="Proteomes" id="UP000507470"/>
    </source>
</evidence>